<reference evidence="1 2" key="1">
    <citation type="journal article" date="2018" name="Mol. Biol. Evol.">
        <title>Broad Genomic Sampling Reveals a Smut Pathogenic Ancestry of the Fungal Clade Ustilaginomycotina.</title>
        <authorList>
            <person name="Kijpornyongpan T."/>
            <person name="Mondo S.J."/>
            <person name="Barry K."/>
            <person name="Sandor L."/>
            <person name="Lee J."/>
            <person name="Lipzen A."/>
            <person name="Pangilinan J."/>
            <person name="LaButti K."/>
            <person name="Hainaut M."/>
            <person name="Henrissat B."/>
            <person name="Grigoriev I.V."/>
            <person name="Spatafora J.W."/>
            <person name="Aime M.C."/>
        </authorList>
    </citation>
    <scope>NUCLEOTIDE SEQUENCE [LARGE SCALE GENOMIC DNA]</scope>
    <source>
        <strain evidence="1 2">SA 807</strain>
    </source>
</reference>
<dbReference type="Proteomes" id="UP000245626">
    <property type="component" value="Unassembled WGS sequence"/>
</dbReference>
<organism evidence="1 2">
    <name type="scientific">Violaceomyces palustris</name>
    <dbReference type="NCBI Taxonomy" id="1673888"/>
    <lineage>
        <taxon>Eukaryota</taxon>
        <taxon>Fungi</taxon>
        <taxon>Dikarya</taxon>
        <taxon>Basidiomycota</taxon>
        <taxon>Ustilaginomycotina</taxon>
        <taxon>Ustilaginomycetes</taxon>
        <taxon>Violaceomycetales</taxon>
        <taxon>Violaceomycetaceae</taxon>
        <taxon>Violaceomyces</taxon>
    </lineage>
</organism>
<keyword evidence="2" id="KW-1185">Reference proteome</keyword>
<gene>
    <name evidence="1" type="ORF">IE53DRAFT_244506</name>
</gene>
<name>A0ACD0P423_9BASI</name>
<accession>A0ACD0P423</accession>
<protein>
    <submittedName>
        <fullName evidence="1">Uncharacterized protein</fullName>
    </submittedName>
</protein>
<evidence type="ECO:0000313" key="2">
    <source>
        <dbReference type="Proteomes" id="UP000245626"/>
    </source>
</evidence>
<dbReference type="EMBL" id="KZ819754">
    <property type="protein sequence ID" value="PWN52855.1"/>
    <property type="molecule type" value="Genomic_DNA"/>
</dbReference>
<proteinExistence type="predicted"/>
<sequence>MDIYVLLHFLAGLMMGVTRFSHSCDAMYPGRFLIKKKGGGAIRPTNQAETRLCLACPRAAPQLANAAPRPAK</sequence>
<evidence type="ECO:0000313" key="1">
    <source>
        <dbReference type="EMBL" id="PWN52855.1"/>
    </source>
</evidence>